<feature type="domain" description="Deoxynucleoside kinase" evidence="1">
    <location>
        <begin position="6"/>
        <end position="190"/>
    </location>
</feature>
<dbReference type="GO" id="GO:0019136">
    <property type="term" value="F:deoxynucleoside kinase activity"/>
    <property type="evidence" value="ECO:0007669"/>
    <property type="project" value="TreeGrafter"/>
</dbReference>
<proteinExistence type="predicted"/>
<accession>A0A6H2A0S4</accession>
<dbReference type="InterPro" id="IPR031314">
    <property type="entry name" value="DNK_dom"/>
</dbReference>
<organism evidence="2">
    <name type="scientific">viral metagenome</name>
    <dbReference type="NCBI Taxonomy" id="1070528"/>
    <lineage>
        <taxon>unclassified sequences</taxon>
        <taxon>metagenomes</taxon>
        <taxon>organismal metagenomes</taxon>
    </lineage>
</organism>
<reference evidence="2" key="1">
    <citation type="submission" date="2020-03" db="EMBL/GenBank/DDBJ databases">
        <title>The deep terrestrial virosphere.</title>
        <authorList>
            <person name="Holmfeldt K."/>
            <person name="Nilsson E."/>
            <person name="Simone D."/>
            <person name="Lopez-Fernandez M."/>
            <person name="Wu X."/>
            <person name="de Brujin I."/>
            <person name="Lundin D."/>
            <person name="Andersson A."/>
            <person name="Bertilsson S."/>
            <person name="Dopson M."/>
        </authorList>
    </citation>
    <scope>NUCLEOTIDE SEQUENCE</scope>
    <source>
        <strain evidence="2">TM448A03286</strain>
        <strain evidence="3">TM448B01619</strain>
    </source>
</reference>
<dbReference type="GO" id="GO:0005737">
    <property type="term" value="C:cytoplasm"/>
    <property type="evidence" value="ECO:0007669"/>
    <property type="project" value="TreeGrafter"/>
</dbReference>
<dbReference type="PANTHER" id="PTHR10513:SF35">
    <property type="entry name" value="DEOXYADENOSINE KINASE"/>
    <property type="match status" value="1"/>
</dbReference>
<sequence length="235" mass="27015">MPVATIGIESPIAGGKTTFCRKVAERLNGLVIEEPVEDNPYLLGFYDELQKNEPKLPMGLMPPLWHLPFVMQIYLLHRRYTSFQAAAHLALQRGGDDGPIFLDRTIWFDEVFARMLHESGHISDEQWSCYLYCLSVMSIGLCFPSHIIYLYVTPETAYRRLNERSRDGETVSLNYLQQLHDGYERRWSEMERGLIPGARGSRLERVNWNLDVPVGDEDTWRSTSEMVRAILSSGS</sequence>
<dbReference type="InterPro" id="IPR050566">
    <property type="entry name" value="Deoxyribonucleoside_kinase"/>
</dbReference>
<dbReference type="Pfam" id="PF01712">
    <property type="entry name" value="dNK"/>
    <property type="match status" value="1"/>
</dbReference>
<dbReference type="SUPFAM" id="SSF52540">
    <property type="entry name" value="P-loop containing nucleoside triphosphate hydrolases"/>
    <property type="match status" value="1"/>
</dbReference>
<dbReference type="EMBL" id="MT144399">
    <property type="protein sequence ID" value="QJA53167.1"/>
    <property type="molecule type" value="Genomic_DNA"/>
</dbReference>
<evidence type="ECO:0000259" key="1">
    <source>
        <dbReference type="Pfam" id="PF01712"/>
    </source>
</evidence>
<dbReference type="InterPro" id="IPR027417">
    <property type="entry name" value="P-loop_NTPase"/>
</dbReference>
<evidence type="ECO:0000313" key="2">
    <source>
        <dbReference type="EMBL" id="QJA53167.1"/>
    </source>
</evidence>
<dbReference type="EMBL" id="MT144796">
    <property type="protein sequence ID" value="QJH99557.1"/>
    <property type="molecule type" value="Genomic_DNA"/>
</dbReference>
<dbReference type="AlphaFoldDB" id="A0A6H2A0S4"/>
<protein>
    <submittedName>
        <fullName evidence="2">Putative NADH dehydrogenase</fullName>
    </submittedName>
</protein>
<gene>
    <name evidence="2" type="ORF">TM448A03286_0005</name>
    <name evidence="3" type="ORF">TM448B01619_0016</name>
</gene>
<evidence type="ECO:0000313" key="3">
    <source>
        <dbReference type="EMBL" id="QJH99557.1"/>
    </source>
</evidence>
<dbReference type="PANTHER" id="PTHR10513">
    <property type="entry name" value="DEOXYNUCLEOSIDE KINASE"/>
    <property type="match status" value="1"/>
</dbReference>
<dbReference type="Gene3D" id="3.40.50.300">
    <property type="entry name" value="P-loop containing nucleotide triphosphate hydrolases"/>
    <property type="match status" value="1"/>
</dbReference>
<name>A0A6H2A0S4_9ZZZZ</name>